<evidence type="ECO:0000313" key="2">
    <source>
        <dbReference type="EMBL" id="THV02289.1"/>
    </source>
</evidence>
<feature type="transmembrane region" description="Helical" evidence="1">
    <location>
        <begin position="57"/>
        <end position="75"/>
    </location>
</feature>
<keyword evidence="3" id="KW-1185">Reference proteome</keyword>
<dbReference type="AlphaFoldDB" id="A0A4S8MIR6"/>
<dbReference type="Proteomes" id="UP000297245">
    <property type="component" value="Unassembled WGS sequence"/>
</dbReference>
<feature type="transmembrane region" description="Helical" evidence="1">
    <location>
        <begin position="103"/>
        <end position="125"/>
    </location>
</feature>
<reference evidence="2 3" key="1">
    <citation type="journal article" date="2019" name="Nat. Ecol. Evol.">
        <title>Megaphylogeny resolves global patterns of mushroom evolution.</title>
        <authorList>
            <person name="Varga T."/>
            <person name="Krizsan K."/>
            <person name="Foldi C."/>
            <person name="Dima B."/>
            <person name="Sanchez-Garcia M."/>
            <person name="Sanchez-Ramirez S."/>
            <person name="Szollosi G.J."/>
            <person name="Szarkandi J.G."/>
            <person name="Papp V."/>
            <person name="Albert L."/>
            <person name="Andreopoulos W."/>
            <person name="Angelini C."/>
            <person name="Antonin V."/>
            <person name="Barry K.W."/>
            <person name="Bougher N.L."/>
            <person name="Buchanan P."/>
            <person name="Buyck B."/>
            <person name="Bense V."/>
            <person name="Catcheside P."/>
            <person name="Chovatia M."/>
            <person name="Cooper J."/>
            <person name="Damon W."/>
            <person name="Desjardin D."/>
            <person name="Finy P."/>
            <person name="Geml J."/>
            <person name="Haridas S."/>
            <person name="Hughes K."/>
            <person name="Justo A."/>
            <person name="Karasinski D."/>
            <person name="Kautmanova I."/>
            <person name="Kiss B."/>
            <person name="Kocsube S."/>
            <person name="Kotiranta H."/>
            <person name="LaButti K.M."/>
            <person name="Lechner B.E."/>
            <person name="Liimatainen K."/>
            <person name="Lipzen A."/>
            <person name="Lukacs Z."/>
            <person name="Mihaltcheva S."/>
            <person name="Morgado L.N."/>
            <person name="Niskanen T."/>
            <person name="Noordeloos M.E."/>
            <person name="Ohm R.A."/>
            <person name="Ortiz-Santana B."/>
            <person name="Ovrebo C."/>
            <person name="Racz N."/>
            <person name="Riley R."/>
            <person name="Savchenko A."/>
            <person name="Shiryaev A."/>
            <person name="Soop K."/>
            <person name="Spirin V."/>
            <person name="Szebenyi C."/>
            <person name="Tomsovsky M."/>
            <person name="Tulloss R.E."/>
            <person name="Uehling J."/>
            <person name="Grigoriev I.V."/>
            <person name="Vagvolgyi C."/>
            <person name="Papp T."/>
            <person name="Martin F.M."/>
            <person name="Miettinen O."/>
            <person name="Hibbett D.S."/>
            <person name="Nagy L.G."/>
        </authorList>
    </citation>
    <scope>NUCLEOTIDE SEQUENCE [LARGE SCALE GENOMIC DNA]</scope>
    <source>
        <strain evidence="2 3">CBS 962.96</strain>
    </source>
</reference>
<evidence type="ECO:0000256" key="1">
    <source>
        <dbReference type="SAM" id="Phobius"/>
    </source>
</evidence>
<keyword evidence="1" id="KW-0472">Membrane</keyword>
<keyword evidence="1" id="KW-0812">Transmembrane</keyword>
<feature type="transmembrane region" description="Helical" evidence="1">
    <location>
        <begin position="137"/>
        <end position="167"/>
    </location>
</feature>
<feature type="transmembrane region" description="Helical" evidence="1">
    <location>
        <begin position="187"/>
        <end position="208"/>
    </location>
</feature>
<sequence>MSSDPSVLSPYWADFFRETIVLRAVEGIFYGFERLFALSCGYFLIDTQLRTSISRRLLLIATIVMFVCSTMNFAAEFRFDLVQIQTLVNPDYDPMGEMIKWEILAIVFSTISYILGDAIVVWRAWILFDGQQLYRVLLSACILGSLGALILTNAVATCLIGYKAWYYRNFIKTHLGGINRRNKVEHILILLIEGGVIYCVLWVLILLAQLHGVFNDLGSAILQAISPHATSMYPTIIILFSALQKSHCETTLLGNSYQFSTNSMNEGNSRAEQSQVRFASRIESSGITDEPSARGLAPNSWNRESANIELNTLGEDGFKLEEEQKSRV</sequence>
<evidence type="ECO:0000313" key="3">
    <source>
        <dbReference type="Proteomes" id="UP000297245"/>
    </source>
</evidence>
<accession>A0A4S8MIR6</accession>
<name>A0A4S8MIR6_DENBC</name>
<proteinExistence type="predicted"/>
<dbReference type="OrthoDB" id="3174319at2759"/>
<keyword evidence="1" id="KW-1133">Transmembrane helix</keyword>
<gene>
    <name evidence="2" type="ORF">K435DRAFT_836507</name>
</gene>
<feature type="transmembrane region" description="Helical" evidence="1">
    <location>
        <begin position="220"/>
        <end position="243"/>
    </location>
</feature>
<organism evidence="2 3">
    <name type="scientific">Dendrothele bispora (strain CBS 962.96)</name>
    <dbReference type="NCBI Taxonomy" id="1314807"/>
    <lineage>
        <taxon>Eukaryota</taxon>
        <taxon>Fungi</taxon>
        <taxon>Dikarya</taxon>
        <taxon>Basidiomycota</taxon>
        <taxon>Agaricomycotina</taxon>
        <taxon>Agaricomycetes</taxon>
        <taxon>Agaricomycetidae</taxon>
        <taxon>Agaricales</taxon>
        <taxon>Agaricales incertae sedis</taxon>
        <taxon>Dendrothele</taxon>
    </lineage>
</organism>
<protein>
    <submittedName>
        <fullName evidence="2">Uncharacterized protein</fullName>
    </submittedName>
</protein>
<dbReference type="EMBL" id="ML179078">
    <property type="protein sequence ID" value="THV02289.1"/>
    <property type="molecule type" value="Genomic_DNA"/>
</dbReference>